<dbReference type="InterPro" id="IPR017736">
    <property type="entry name" value="Glyco_hydro_1_beta-glucosidase"/>
</dbReference>
<dbReference type="PROSITE" id="PS00653">
    <property type="entry name" value="GLYCOSYL_HYDROL_F1_2"/>
    <property type="match status" value="1"/>
</dbReference>
<evidence type="ECO:0000313" key="17">
    <source>
        <dbReference type="EMBL" id="TQS16592.1"/>
    </source>
</evidence>
<dbReference type="Proteomes" id="UP000316541">
    <property type="component" value="Unassembled WGS sequence"/>
</dbReference>
<dbReference type="InterPro" id="IPR000843">
    <property type="entry name" value="HTH_LacI"/>
</dbReference>
<feature type="binding site" evidence="13">
    <location>
        <position position="158"/>
    </location>
    <ligand>
        <name>substrate</name>
    </ligand>
</feature>
<evidence type="ECO:0000256" key="14">
    <source>
        <dbReference type="RuleBase" id="RU361175"/>
    </source>
</evidence>
<evidence type="ECO:0000256" key="5">
    <source>
        <dbReference type="ARBA" id="ARBA00023001"/>
    </source>
</evidence>
<sequence length="784" mass="84183">MRTALFPEGFVWGVSTSAFQIEGATDLDGRGPSIWDAFAGGAYGDPACDHYARHAEDVRLMQDLGLAAYRFSVSWPRVLPDGHGRVNGAGLDFYDRLVDELLKAGIAPYATLYHWDLPQALQDAGGWTARDTAHHFADYAQVVYDRIGDRVDTWFTFNEPWVAAFLGHASGVHAPGLRSAGDAFVSAHHMLLAHGLGLEALRARGAARAGVVLNLSPVLTPAQLGDMSTGIPEEDAEAVARIDALHNRQFLEPVLRGRYPAELLSLVEKAAGLGHVHDGDLDLIGRPIDLLGVNYYAPIAVQAQPSAPADPAFPGSEGVLFCSVPTAVTAMGWPIMPSGLSVLLRRLSEEYPETELMITENGADFEDVVTADGIHDVDRISFVEEHLRALRASIDEGARVRGYLLWSLLDCVEWADGYRRKFGIVHVDFTTQRRLLKDSALWYRDVIKRNGLGAERPKRPTLETVAARAGVSRATVSRVVNGEARVSPDVRAAVLRAVQELGYVPNAAARSLVTRRTDSVALVLSVPRHGGEALTSAVVQYVTSVLEGAGKQITLMLADTAESHRRIVRHVEARQVDGVVLVPPDGPDTLTERLARTGVPVVLLGKPAIASLVPHVDVDNAGGARAATRHLIDRGRRRIGVVCGPMDLVAVQDRLNGHLATLHEDGLRPMIALAGVERESGAAAARELLAGDQAPDAVFATSDELAIGAMEAARERGLRVPEDLAVVGFGDIHAASCTTPALTTVRVPAADQALALARLLLSRLDGRHTSPVVLPTRLVVRATT</sequence>
<dbReference type="GO" id="GO:0003677">
    <property type="term" value="F:DNA binding"/>
    <property type="evidence" value="ECO:0007669"/>
    <property type="project" value="UniProtKB-KW"/>
</dbReference>
<dbReference type="CDD" id="cd06267">
    <property type="entry name" value="PBP1_LacI_sugar_binding-like"/>
    <property type="match status" value="1"/>
</dbReference>
<dbReference type="CDD" id="cd01392">
    <property type="entry name" value="HTH_LacI"/>
    <property type="match status" value="1"/>
</dbReference>
<proteinExistence type="inferred from homology"/>
<evidence type="ECO:0000256" key="10">
    <source>
        <dbReference type="ARBA" id="ARBA00023295"/>
    </source>
</evidence>
<feature type="domain" description="HTH lacI-type" evidence="15">
    <location>
        <begin position="460"/>
        <end position="514"/>
    </location>
</feature>
<evidence type="ECO:0000256" key="4">
    <source>
        <dbReference type="ARBA" id="ARBA00022801"/>
    </source>
</evidence>
<dbReference type="PROSITE" id="PS50943">
    <property type="entry name" value="HTH_CROC1"/>
    <property type="match status" value="1"/>
</dbReference>
<dbReference type="PANTHER" id="PTHR10353">
    <property type="entry name" value="GLYCOSYL HYDROLASE"/>
    <property type="match status" value="1"/>
</dbReference>
<keyword evidence="11" id="KW-0624">Polysaccharide degradation</keyword>
<dbReference type="InterPro" id="IPR028082">
    <property type="entry name" value="Peripla_BP_I"/>
</dbReference>
<dbReference type="GO" id="GO:0030245">
    <property type="term" value="P:cellulose catabolic process"/>
    <property type="evidence" value="ECO:0007669"/>
    <property type="project" value="UniProtKB-KW"/>
</dbReference>
<dbReference type="InterPro" id="IPR001387">
    <property type="entry name" value="Cro/C1-type_HTH"/>
</dbReference>
<dbReference type="PRINTS" id="PR00131">
    <property type="entry name" value="GLHYDRLASE1"/>
</dbReference>
<feature type="domain" description="HTH cro/C1-type" evidence="16">
    <location>
        <begin position="461"/>
        <end position="490"/>
    </location>
</feature>
<evidence type="ECO:0000256" key="8">
    <source>
        <dbReference type="ARBA" id="ARBA00023163"/>
    </source>
</evidence>
<keyword evidence="10 14" id="KW-0326">Glycosidase</keyword>
<dbReference type="Gene3D" id="3.40.50.2300">
    <property type="match status" value="2"/>
</dbReference>
<feature type="active site" description="Proton donor" evidence="12">
    <location>
        <position position="159"/>
    </location>
</feature>
<comment type="caution">
    <text evidence="17">The sequence shown here is derived from an EMBL/GenBank/DDBJ whole genome shotgun (WGS) entry which is preliminary data.</text>
</comment>
<evidence type="ECO:0000259" key="16">
    <source>
        <dbReference type="PROSITE" id="PS50943"/>
    </source>
</evidence>
<evidence type="ECO:0000256" key="3">
    <source>
        <dbReference type="ARBA" id="ARBA00012744"/>
    </source>
</evidence>
<comment type="catalytic activity">
    <reaction evidence="1 14">
        <text>Hydrolysis of terminal, non-reducing beta-D-glucosyl residues with release of beta-D-glucose.</text>
        <dbReference type="EC" id="3.2.1.21"/>
    </reaction>
</comment>
<dbReference type="InterPro" id="IPR033132">
    <property type="entry name" value="GH_1_N_CS"/>
</dbReference>
<comment type="similarity">
    <text evidence="2 14">Belongs to the glycosyl hydrolase 1 family.</text>
</comment>
<evidence type="ECO:0000259" key="15">
    <source>
        <dbReference type="PROSITE" id="PS50932"/>
    </source>
</evidence>
<feature type="binding site" evidence="13">
    <location>
        <position position="20"/>
    </location>
    <ligand>
        <name>substrate</name>
    </ligand>
</feature>
<keyword evidence="8" id="KW-0804">Transcription</keyword>
<protein>
    <recommendedName>
        <fullName evidence="3 14">Beta-glucosidase</fullName>
        <ecNumber evidence="3 14">3.2.1.21</ecNumber>
    </recommendedName>
</protein>
<evidence type="ECO:0000256" key="12">
    <source>
        <dbReference type="PIRSR" id="PIRSR617736-1"/>
    </source>
</evidence>
<dbReference type="SMART" id="SM00354">
    <property type="entry name" value="HTH_LACI"/>
    <property type="match status" value="1"/>
</dbReference>
<evidence type="ECO:0000313" key="18">
    <source>
        <dbReference type="Proteomes" id="UP000316541"/>
    </source>
</evidence>
<dbReference type="RefSeq" id="WP_142623889.1">
    <property type="nucleotide sequence ID" value="NZ_VIRM01000051.1"/>
</dbReference>
<dbReference type="SUPFAM" id="SSF53822">
    <property type="entry name" value="Periplasmic binding protein-like I"/>
    <property type="match status" value="1"/>
</dbReference>
<name>A0A544YJ94_9ACTN</name>
<dbReference type="PANTHER" id="PTHR10353:SF36">
    <property type="entry name" value="LP05116P"/>
    <property type="match status" value="1"/>
</dbReference>
<keyword evidence="7" id="KW-0238">DNA-binding</keyword>
<evidence type="ECO:0000256" key="11">
    <source>
        <dbReference type="ARBA" id="ARBA00023326"/>
    </source>
</evidence>
<keyword evidence="6" id="KW-0805">Transcription regulation</keyword>
<dbReference type="Pfam" id="PF00356">
    <property type="entry name" value="LacI"/>
    <property type="match status" value="1"/>
</dbReference>
<dbReference type="EMBL" id="VIRM01000051">
    <property type="protein sequence ID" value="TQS16592.1"/>
    <property type="molecule type" value="Genomic_DNA"/>
</dbReference>
<keyword evidence="5" id="KW-0136">Cellulose degradation</keyword>
<keyword evidence="9" id="KW-0119">Carbohydrate metabolism</keyword>
<dbReference type="AlphaFoldDB" id="A0A544YJ94"/>
<dbReference type="SUPFAM" id="SSF47413">
    <property type="entry name" value="lambda repressor-like DNA-binding domains"/>
    <property type="match status" value="1"/>
</dbReference>
<feature type="binding site" evidence="13">
    <location>
        <begin position="413"/>
        <end position="414"/>
    </location>
    <ligand>
        <name>substrate</name>
    </ligand>
</feature>
<feature type="binding site" evidence="13">
    <location>
        <position position="114"/>
    </location>
    <ligand>
        <name>substrate</name>
    </ligand>
</feature>
<feature type="binding site" evidence="13">
    <location>
        <position position="406"/>
    </location>
    <ligand>
        <name>substrate</name>
    </ligand>
</feature>
<dbReference type="InterPro" id="IPR017853">
    <property type="entry name" value="GH"/>
</dbReference>
<feature type="binding site" evidence="13">
    <location>
        <position position="296"/>
    </location>
    <ligand>
        <name>substrate</name>
    </ligand>
</feature>
<reference evidence="17 18" key="1">
    <citation type="submission" date="2019-07" db="EMBL/GenBank/DDBJ databases">
        <title>Microbispora hainanensis DSM 45428.</title>
        <authorList>
            <person name="Thawai C."/>
        </authorList>
    </citation>
    <scope>NUCLEOTIDE SEQUENCE [LARGE SCALE GENOMIC DNA]</scope>
    <source>
        <strain evidence="17 18">DSM 45428</strain>
    </source>
</reference>
<evidence type="ECO:0000256" key="2">
    <source>
        <dbReference type="ARBA" id="ARBA00010838"/>
    </source>
</evidence>
<dbReference type="Gene3D" id="1.10.260.40">
    <property type="entry name" value="lambda repressor-like DNA-binding domains"/>
    <property type="match status" value="1"/>
</dbReference>
<dbReference type="Gene3D" id="3.20.20.80">
    <property type="entry name" value="Glycosidases"/>
    <property type="match status" value="1"/>
</dbReference>
<evidence type="ECO:0000256" key="13">
    <source>
        <dbReference type="PIRSR" id="PIRSR617736-2"/>
    </source>
</evidence>
<dbReference type="Pfam" id="PF00232">
    <property type="entry name" value="Glyco_hydro_1"/>
    <property type="match status" value="1"/>
</dbReference>
<dbReference type="FunFam" id="3.20.20.80:FF:000004">
    <property type="entry name" value="Beta-glucosidase 6-phospho-beta-glucosidase"/>
    <property type="match status" value="1"/>
</dbReference>
<evidence type="ECO:0000256" key="9">
    <source>
        <dbReference type="ARBA" id="ARBA00023277"/>
    </source>
</evidence>
<dbReference type="InterPro" id="IPR010982">
    <property type="entry name" value="Lambda_DNA-bd_dom_sf"/>
</dbReference>
<dbReference type="NCBIfam" id="TIGR03356">
    <property type="entry name" value="BGL"/>
    <property type="match status" value="1"/>
</dbReference>
<gene>
    <name evidence="17" type="ORF">FLX08_31420</name>
</gene>
<dbReference type="SUPFAM" id="SSF51445">
    <property type="entry name" value="(Trans)glycosidases"/>
    <property type="match status" value="1"/>
</dbReference>
<dbReference type="Pfam" id="PF13377">
    <property type="entry name" value="Peripla_BP_3"/>
    <property type="match status" value="1"/>
</dbReference>
<dbReference type="InterPro" id="IPR046335">
    <property type="entry name" value="LacI/GalR-like_sensor"/>
</dbReference>
<organism evidence="17 18">
    <name type="scientific">Microbispora hainanensis</name>
    <dbReference type="NCBI Taxonomy" id="568844"/>
    <lineage>
        <taxon>Bacteria</taxon>
        <taxon>Bacillati</taxon>
        <taxon>Actinomycetota</taxon>
        <taxon>Actinomycetes</taxon>
        <taxon>Streptosporangiales</taxon>
        <taxon>Streptosporangiaceae</taxon>
        <taxon>Microbispora</taxon>
    </lineage>
</organism>
<accession>A0A544YJ94</accession>
<dbReference type="PROSITE" id="PS50932">
    <property type="entry name" value="HTH_LACI_2"/>
    <property type="match status" value="1"/>
</dbReference>
<dbReference type="InterPro" id="IPR001360">
    <property type="entry name" value="Glyco_hydro_1"/>
</dbReference>
<evidence type="ECO:0000256" key="7">
    <source>
        <dbReference type="ARBA" id="ARBA00023125"/>
    </source>
</evidence>
<dbReference type="GO" id="GO:0005829">
    <property type="term" value="C:cytosol"/>
    <property type="evidence" value="ECO:0007669"/>
    <property type="project" value="TreeGrafter"/>
</dbReference>
<evidence type="ECO:0000256" key="1">
    <source>
        <dbReference type="ARBA" id="ARBA00000448"/>
    </source>
</evidence>
<keyword evidence="4 14" id="KW-0378">Hydrolase</keyword>
<evidence type="ECO:0000256" key="6">
    <source>
        <dbReference type="ARBA" id="ARBA00023015"/>
    </source>
</evidence>
<feature type="active site" description="Nucleophile" evidence="12">
    <location>
        <position position="360"/>
    </location>
</feature>
<dbReference type="GO" id="GO:0006355">
    <property type="term" value="P:regulation of DNA-templated transcription"/>
    <property type="evidence" value="ECO:0007669"/>
    <property type="project" value="InterPro"/>
</dbReference>
<dbReference type="GO" id="GO:0008422">
    <property type="term" value="F:beta-glucosidase activity"/>
    <property type="evidence" value="ECO:0007669"/>
    <property type="project" value="UniProtKB-EC"/>
</dbReference>
<dbReference type="EC" id="3.2.1.21" evidence="3 14"/>